<dbReference type="AlphaFoldDB" id="A0A3P7PAW8"/>
<name>A0A3P7PAW8_9FIRM</name>
<dbReference type="KEGG" id="cbar:PATL70BA_1438"/>
<reference evidence="1 2" key="1">
    <citation type="submission" date="2018-09" db="EMBL/GenBank/DDBJ databases">
        <authorList>
            <person name="Postec A."/>
        </authorList>
    </citation>
    <scope>NUCLEOTIDE SEQUENCE [LARGE SCALE GENOMIC DNA]</scope>
    <source>
        <strain evidence="1">70B-A</strain>
    </source>
</reference>
<protein>
    <submittedName>
        <fullName evidence="1">Uncharacterized protein</fullName>
    </submittedName>
</protein>
<keyword evidence="2" id="KW-1185">Reference proteome</keyword>
<proteinExistence type="predicted"/>
<evidence type="ECO:0000313" key="2">
    <source>
        <dbReference type="Proteomes" id="UP000279029"/>
    </source>
</evidence>
<sequence length="92" mass="10485">MRTELIEKTELDRVLELMCQILGLQETSEKVVVETIKKVGIKGFFNNVNDLEVTDLEKKSIMALKLVIETKEEEIANREGVDTDGNKASLYR</sequence>
<dbReference type="Proteomes" id="UP000279029">
    <property type="component" value="Chromosome"/>
</dbReference>
<dbReference type="EMBL" id="LR130778">
    <property type="protein sequence ID" value="VDN47323.1"/>
    <property type="molecule type" value="Genomic_DNA"/>
</dbReference>
<organism evidence="1 2">
    <name type="scientific">Petrocella atlantisensis</name>
    <dbReference type="NCBI Taxonomy" id="2173034"/>
    <lineage>
        <taxon>Bacteria</taxon>
        <taxon>Bacillati</taxon>
        <taxon>Bacillota</taxon>
        <taxon>Clostridia</taxon>
        <taxon>Lachnospirales</taxon>
        <taxon>Vallitaleaceae</taxon>
        <taxon>Petrocella</taxon>
    </lineage>
</organism>
<evidence type="ECO:0000313" key="1">
    <source>
        <dbReference type="EMBL" id="VDN47323.1"/>
    </source>
</evidence>
<gene>
    <name evidence="1" type="ORF">PATL70BA_1438</name>
</gene>
<accession>A0A3P7PAW8</accession>
<dbReference type="RefSeq" id="WP_125136654.1">
    <property type="nucleotide sequence ID" value="NZ_LR130778.1"/>
</dbReference>